<proteinExistence type="predicted"/>
<feature type="transmembrane region" description="Helical" evidence="1">
    <location>
        <begin position="20"/>
        <end position="46"/>
    </location>
</feature>
<dbReference type="Proteomes" id="UP001589733">
    <property type="component" value="Unassembled WGS sequence"/>
</dbReference>
<sequence length="57" mass="6158">MKTPPDLPPEDRDPVTRRQLALLIGTFALGLLIAGTVILGVAFVFFPPATALWGFHV</sequence>
<gene>
    <name evidence="2" type="ORF">ACFFLM_22625</name>
</gene>
<keyword evidence="1" id="KW-0472">Membrane</keyword>
<accession>A0ABV6B4S2</accession>
<keyword evidence="3" id="KW-1185">Reference proteome</keyword>
<reference evidence="2 3" key="1">
    <citation type="submission" date="2024-09" db="EMBL/GenBank/DDBJ databases">
        <authorList>
            <person name="Sun Q."/>
            <person name="Mori K."/>
        </authorList>
    </citation>
    <scope>NUCLEOTIDE SEQUENCE [LARGE SCALE GENOMIC DNA]</scope>
    <source>
        <strain evidence="2 3">JCM 13503</strain>
    </source>
</reference>
<name>A0ABV6B4S2_9DEIO</name>
<dbReference type="RefSeq" id="WP_380016014.1">
    <property type="nucleotide sequence ID" value="NZ_JBHLYR010000064.1"/>
</dbReference>
<protein>
    <submittedName>
        <fullName evidence="2">Uncharacterized protein</fullName>
    </submittedName>
</protein>
<dbReference type="EMBL" id="JBHLYR010000064">
    <property type="protein sequence ID" value="MFB9994753.1"/>
    <property type="molecule type" value="Genomic_DNA"/>
</dbReference>
<organism evidence="2 3">
    <name type="scientific">Deinococcus oregonensis</name>
    <dbReference type="NCBI Taxonomy" id="1805970"/>
    <lineage>
        <taxon>Bacteria</taxon>
        <taxon>Thermotogati</taxon>
        <taxon>Deinococcota</taxon>
        <taxon>Deinococci</taxon>
        <taxon>Deinococcales</taxon>
        <taxon>Deinococcaceae</taxon>
        <taxon>Deinococcus</taxon>
    </lineage>
</organism>
<keyword evidence="1" id="KW-1133">Transmembrane helix</keyword>
<keyword evidence="1" id="KW-0812">Transmembrane</keyword>
<comment type="caution">
    <text evidence="2">The sequence shown here is derived from an EMBL/GenBank/DDBJ whole genome shotgun (WGS) entry which is preliminary data.</text>
</comment>
<evidence type="ECO:0000313" key="2">
    <source>
        <dbReference type="EMBL" id="MFB9994753.1"/>
    </source>
</evidence>
<evidence type="ECO:0000313" key="3">
    <source>
        <dbReference type="Proteomes" id="UP001589733"/>
    </source>
</evidence>
<evidence type="ECO:0000256" key="1">
    <source>
        <dbReference type="SAM" id="Phobius"/>
    </source>
</evidence>